<dbReference type="GO" id="GO:0006508">
    <property type="term" value="P:proteolysis"/>
    <property type="evidence" value="ECO:0007669"/>
    <property type="project" value="InterPro"/>
</dbReference>
<comment type="caution">
    <text evidence="6">The sequence shown here is derived from an EMBL/GenBank/DDBJ whole genome shotgun (WGS) entry which is preliminary data.</text>
</comment>
<keyword evidence="4" id="KW-0472">Membrane</keyword>
<dbReference type="Gene3D" id="1.20.58.760">
    <property type="entry name" value="Peptidase M41"/>
    <property type="match status" value="1"/>
</dbReference>
<reference evidence="6 7" key="1">
    <citation type="submission" date="2019-10" db="EMBL/GenBank/DDBJ databases">
        <title>Nonomuraea sp. nov., isolated from Phyllanthus amarus.</title>
        <authorList>
            <person name="Klykleung N."/>
            <person name="Tanasupawat S."/>
        </authorList>
    </citation>
    <scope>NUCLEOTIDE SEQUENCE [LARGE SCALE GENOMIC DNA]</scope>
    <source>
        <strain evidence="6 7">PA1-10</strain>
    </source>
</reference>
<dbReference type="InterPro" id="IPR003593">
    <property type="entry name" value="AAA+_ATPase"/>
</dbReference>
<dbReference type="Pfam" id="PF00004">
    <property type="entry name" value="AAA"/>
    <property type="match status" value="2"/>
</dbReference>
<evidence type="ECO:0000313" key="7">
    <source>
        <dbReference type="Proteomes" id="UP000312512"/>
    </source>
</evidence>
<keyword evidence="4" id="KW-1133">Transmembrane helix</keyword>
<dbReference type="GO" id="GO:0004222">
    <property type="term" value="F:metalloendopeptidase activity"/>
    <property type="evidence" value="ECO:0007669"/>
    <property type="project" value="InterPro"/>
</dbReference>
<dbReference type="GO" id="GO:0030163">
    <property type="term" value="P:protein catabolic process"/>
    <property type="evidence" value="ECO:0007669"/>
    <property type="project" value="TreeGrafter"/>
</dbReference>
<feature type="compositionally biased region" description="Basic and acidic residues" evidence="3">
    <location>
        <begin position="1"/>
        <end position="10"/>
    </location>
</feature>
<dbReference type="Gene3D" id="3.40.50.300">
    <property type="entry name" value="P-loop containing nucleotide triphosphate hydrolases"/>
    <property type="match status" value="1"/>
</dbReference>
<keyword evidence="7" id="KW-1185">Reference proteome</keyword>
<dbReference type="SMART" id="SM00382">
    <property type="entry name" value="AAA"/>
    <property type="match status" value="1"/>
</dbReference>
<feature type="transmembrane region" description="Helical" evidence="4">
    <location>
        <begin position="168"/>
        <end position="190"/>
    </location>
</feature>
<evidence type="ECO:0000313" key="6">
    <source>
        <dbReference type="EMBL" id="KAB8192368.1"/>
    </source>
</evidence>
<protein>
    <submittedName>
        <fullName evidence="6">AAA family ATPase</fullName>
    </submittedName>
</protein>
<gene>
    <name evidence="6" type="ORF">FH608_027280</name>
</gene>
<evidence type="ECO:0000256" key="4">
    <source>
        <dbReference type="SAM" id="Phobius"/>
    </source>
</evidence>
<comment type="similarity">
    <text evidence="1">Belongs to the AAA ATPase family.</text>
</comment>
<feature type="coiled-coil region" evidence="2">
    <location>
        <begin position="758"/>
        <end position="785"/>
    </location>
</feature>
<dbReference type="GO" id="GO:0005886">
    <property type="term" value="C:plasma membrane"/>
    <property type="evidence" value="ECO:0007669"/>
    <property type="project" value="TreeGrafter"/>
</dbReference>
<feature type="transmembrane region" description="Helical" evidence="4">
    <location>
        <begin position="954"/>
        <end position="976"/>
    </location>
</feature>
<name>A0A5C4W9G8_9ACTN</name>
<feature type="transmembrane region" description="Helical" evidence="4">
    <location>
        <begin position="36"/>
        <end position="52"/>
    </location>
</feature>
<accession>A0A5C4W9G8</accession>
<dbReference type="Gene3D" id="1.10.8.60">
    <property type="match status" value="1"/>
</dbReference>
<dbReference type="PROSITE" id="PS00674">
    <property type="entry name" value="AAA"/>
    <property type="match status" value="1"/>
</dbReference>
<dbReference type="Proteomes" id="UP000312512">
    <property type="component" value="Unassembled WGS sequence"/>
</dbReference>
<evidence type="ECO:0000256" key="1">
    <source>
        <dbReference type="RuleBase" id="RU003651"/>
    </source>
</evidence>
<keyword evidence="1" id="KW-0067">ATP-binding</keyword>
<keyword evidence="1" id="KW-0547">Nucleotide-binding</keyword>
<keyword evidence="2" id="KW-0175">Coiled coil</keyword>
<dbReference type="RefSeq" id="WP_139633438.1">
    <property type="nucleotide sequence ID" value="NZ_VDLX02000010.1"/>
</dbReference>
<dbReference type="Pfam" id="PF01434">
    <property type="entry name" value="Peptidase_M41"/>
    <property type="match status" value="1"/>
</dbReference>
<dbReference type="EMBL" id="VDLX02000010">
    <property type="protein sequence ID" value="KAB8192368.1"/>
    <property type="molecule type" value="Genomic_DNA"/>
</dbReference>
<feature type="domain" description="AAA+ ATPase" evidence="5">
    <location>
        <begin position="240"/>
        <end position="460"/>
    </location>
</feature>
<dbReference type="SUPFAM" id="SSF140990">
    <property type="entry name" value="FtsH protease domain-like"/>
    <property type="match status" value="1"/>
</dbReference>
<evidence type="ECO:0000256" key="3">
    <source>
        <dbReference type="SAM" id="MobiDB-lite"/>
    </source>
</evidence>
<organism evidence="6 7">
    <name type="scientific">Nonomuraea phyllanthi</name>
    <dbReference type="NCBI Taxonomy" id="2219224"/>
    <lineage>
        <taxon>Bacteria</taxon>
        <taxon>Bacillati</taxon>
        <taxon>Actinomycetota</taxon>
        <taxon>Actinomycetes</taxon>
        <taxon>Streptosporangiales</taxon>
        <taxon>Streptosporangiaceae</taxon>
        <taxon>Nonomuraea</taxon>
    </lineage>
</organism>
<sequence length="1026" mass="112234">MTTTVHHEGLRAPGSGPSDPESVTRKKMPFWDRSKFLIALALAYLVLTWKVMADFPGVATFRGAAQTIAYEYQWIFWLLGVEALRQLHFLVSEHWSAYHRLWSHRIFGGFERWTHRRFDDWTRYRLSRALKIAFFVVLIALVLGAVLDVSPFMAVMQAPALLWNAMPFLIQIVFLFFVVIIQFVGLFWFLSRGGVETYFPDDIKTRFHDVWGQDHVVERVRENIVFLERPDEIERRGGYVPSGLLLWGPPGTGKTLMAEAVAGETGKPYVFVDPGAFTNMFMGIGILKVKSLFRKLRKLALRYGGVIVFFDEADSLGKRGRLAQQGPPGQGGFSGLSGHHGCHGLNYLSDETRQVLAFRGGPARRAEEEPGLRDRFVMGGGMMGSGDPGTLQALLTELSGLKKPRGFFNRLVRRLLGMRPKPPPKYRILVMMATNRPDALDEALLRPGRIDRIYKVGYPSKAGRVRTYQGYFDKVWHELTEEQIDKLATITPYATGATIKDLVNESLITAIRDGREIITWSDVLRAKRLKQLGPPEDVEYIERERHAVAVHEACHAVVAYATRFHLEIDIATIEKGADYLGMVASIKPEDQFTRWKSEHEADIMVSLASLAGERMFFGEDNSSGVSGDLYSATYLTAMMESYWGMGSGVTSLPALQELEIMGGKAMRKARPTGGAIGITDREPVKAKPDLTPDVLGERIEFNLVRLLEKTEELLEEHRREVLCVAHALETHKTLNGDDVVAIIQRRPGPLIDGTIYASDELYRELEEYHRDAARAHKEHSRIERDLPGHAEEPEEAVAYAGPGGTAVQLTAPGATVLQVPPAGPALQVPVTGPVVQAPAGGPAVQMPPTIPVPVPAPVPVAADGADEPSDRPDFVPWAAPQPVVVGTPATAPTGPPAPQATRRRRRLSRVWLVVASLLGLVVLSIIAALAVTGAGTGSGDGANAASAGVASPGLLLVLFVLVVAVIVGAGLALVAVKGVRAAQAKAERERDEAHARAQLLAAAMDPDTAMRLLGYDGNGNGTGGRT</sequence>
<feature type="transmembrane region" description="Helical" evidence="4">
    <location>
        <begin position="132"/>
        <end position="156"/>
    </location>
</feature>
<dbReference type="InterPro" id="IPR003960">
    <property type="entry name" value="ATPase_AAA_CS"/>
</dbReference>
<dbReference type="GO" id="GO:0004176">
    <property type="term" value="F:ATP-dependent peptidase activity"/>
    <property type="evidence" value="ECO:0007669"/>
    <property type="project" value="InterPro"/>
</dbReference>
<dbReference type="InterPro" id="IPR037219">
    <property type="entry name" value="Peptidase_M41-like"/>
</dbReference>
<dbReference type="AlphaFoldDB" id="A0A5C4W9G8"/>
<dbReference type="GO" id="GO:0005524">
    <property type="term" value="F:ATP binding"/>
    <property type="evidence" value="ECO:0007669"/>
    <property type="project" value="UniProtKB-KW"/>
</dbReference>
<dbReference type="InterPro" id="IPR027417">
    <property type="entry name" value="P-loop_NTPase"/>
</dbReference>
<dbReference type="InterPro" id="IPR000642">
    <property type="entry name" value="Peptidase_M41"/>
</dbReference>
<evidence type="ECO:0000256" key="2">
    <source>
        <dbReference type="SAM" id="Coils"/>
    </source>
</evidence>
<dbReference type="OrthoDB" id="9809379at2"/>
<feature type="region of interest" description="Disordered" evidence="3">
    <location>
        <begin position="1"/>
        <end position="24"/>
    </location>
</feature>
<dbReference type="SUPFAM" id="SSF52540">
    <property type="entry name" value="P-loop containing nucleoside triphosphate hydrolases"/>
    <property type="match status" value="1"/>
</dbReference>
<dbReference type="PANTHER" id="PTHR23076">
    <property type="entry name" value="METALLOPROTEASE M41 FTSH"/>
    <property type="match status" value="1"/>
</dbReference>
<feature type="transmembrane region" description="Helical" evidence="4">
    <location>
        <begin position="910"/>
        <end position="934"/>
    </location>
</feature>
<evidence type="ECO:0000259" key="5">
    <source>
        <dbReference type="SMART" id="SM00382"/>
    </source>
</evidence>
<dbReference type="PANTHER" id="PTHR23076:SF97">
    <property type="entry name" value="ATP-DEPENDENT ZINC METALLOPROTEASE YME1L1"/>
    <property type="match status" value="1"/>
</dbReference>
<dbReference type="GO" id="GO:0016887">
    <property type="term" value="F:ATP hydrolysis activity"/>
    <property type="evidence" value="ECO:0007669"/>
    <property type="project" value="InterPro"/>
</dbReference>
<proteinExistence type="inferred from homology"/>
<dbReference type="InterPro" id="IPR003959">
    <property type="entry name" value="ATPase_AAA_core"/>
</dbReference>
<keyword evidence="4" id="KW-0812">Transmembrane</keyword>